<organism evidence="1 2">
    <name type="scientific">Ambispora gerdemannii</name>
    <dbReference type="NCBI Taxonomy" id="144530"/>
    <lineage>
        <taxon>Eukaryota</taxon>
        <taxon>Fungi</taxon>
        <taxon>Fungi incertae sedis</taxon>
        <taxon>Mucoromycota</taxon>
        <taxon>Glomeromycotina</taxon>
        <taxon>Glomeromycetes</taxon>
        <taxon>Archaeosporales</taxon>
        <taxon>Ambisporaceae</taxon>
        <taxon>Ambispora</taxon>
    </lineage>
</organism>
<dbReference type="EMBL" id="CAJVPL010010089">
    <property type="protein sequence ID" value="CAG8680078.1"/>
    <property type="molecule type" value="Genomic_DNA"/>
</dbReference>
<sequence length="65" mass="7379">PRPYYGPQPTGIYQKIHDENISRLIQWITGEIPDFNPVPKLALPPKPAIKKVEVDSNEELANLTQ</sequence>
<name>A0A9N9HDQ7_9GLOM</name>
<gene>
    <name evidence="1" type="ORF">AGERDE_LOCUS12632</name>
</gene>
<dbReference type="Proteomes" id="UP000789831">
    <property type="component" value="Unassembled WGS sequence"/>
</dbReference>
<dbReference type="AlphaFoldDB" id="A0A9N9HDQ7"/>
<accession>A0A9N9HDQ7</accession>
<feature type="non-terminal residue" evidence="1">
    <location>
        <position position="1"/>
    </location>
</feature>
<evidence type="ECO:0000313" key="2">
    <source>
        <dbReference type="Proteomes" id="UP000789831"/>
    </source>
</evidence>
<comment type="caution">
    <text evidence="1">The sequence shown here is derived from an EMBL/GenBank/DDBJ whole genome shotgun (WGS) entry which is preliminary data.</text>
</comment>
<protein>
    <submittedName>
        <fullName evidence="1">10857_t:CDS:1</fullName>
    </submittedName>
</protein>
<feature type="non-terminal residue" evidence="1">
    <location>
        <position position="65"/>
    </location>
</feature>
<reference evidence="1" key="1">
    <citation type="submission" date="2021-06" db="EMBL/GenBank/DDBJ databases">
        <authorList>
            <person name="Kallberg Y."/>
            <person name="Tangrot J."/>
            <person name="Rosling A."/>
        </authorList>
    </citation>
    <scope>NUCLEOTIDE SEQUENCE</scope>
    <source>
        <strain evidence="1">MT106</strain>
    </source>
</reference>
<evidence type="ECO:0000313" key="1">
    <source>
        <dbReference type="EMBL" id="CAG8680078.1"/>
    </source>
</evidence>
<proteinExistence type="predicted"/>
<keyword evidence="2" id="KW-1185">Reference proteome</keyword>